<dbReference type="PANTHER" id="PTHR16255:SF1">
    <property type="entry name" value="REQUIRED FOR MEIOTIC NUCLEAR DIVISION PROTEIN 1 HOMOLOG"/>
    <property type="match status" value="1"/>
</dbReference>
<feature type="transmembrane region" description="Helical" evidence="3">
    <location>
        <begin position="440"/>
        <end position="460"/>
    </location>
</feature>
<dbReference type="PANTHER" id="PTHR16255">
    <property type="entry name" value="REQUIRED FOR MEIOTIC NUCLEAR DIVISION PROTEIN 1 HOMOLOG"/>
    <property type="match status" value="1"/>
</dbReference>
<feature type="region of interest" description="Disordered" evidence="2">
    <location>
        <begin position="89"/>
        <end position="129"/>
    </location>
</feature>
<dbReference type="Pfam" id="PF02582">
    <property type="entry name" value="DUF155"/>
    <property type="match status" value="1"/>
</dbReference>
<dbReference type="GO" id="GO:0005739">
    <property type="term" value="C:mitochondrion"/>
    <property type="evidence" value="ECO:0007669"/>
    <property type="project" value="UniProtKB-ARBA"/>
</dbReference>
<accession>A0A0P1AC02</accession>
<proteinExistence type="inferred from homology"/>
<keyword evidence="3" id="KW-0472">Membrane</keyword>
<protein>
    <submittedName>
        <fullName evidence="5">Uncharacterized conserved protein</fullName>
    </submittedName>
</protein>
<evidence type="ECO:0000256" key="1">
    <source>
        <dbReference type="ARBA" id="ARBA00008306"/>
    </source>
</evidence>
<feature type="compositionally biased region" description="Basic residues" evidence="2">
    <location>
        <begin position="110"/>
        <end position="126"/>
    </location>
</feature>
<evidence type="ECO:0000259" key="4">
    <source>
        <dbReference type="Pfam" id="PF02582"/>
    </source>
</evidence>
<evidence type="ECO:0000256" key="3">
    <source>
        <dbReference type="SAM" id="Phobius"/>
    </source>
</evidence>
<keyword evidence="6" id="KW-1185">Reference proteome</keyword>
<dbReference type="InterPro" id="IPR003734">
    <property type="entry name" value="DUF155"/>
</dbReference>
<evidence type="ECO:0000313" key="6">
    <source>
        <dbReference type="Proteomes" id="UP000054928"/>
    </source>
</evidence>
<keyword evidence="3" id="KW-0812">Transmembrane</keyword>
<reference evidence="6" key="1">
    <citation type="submission" date="2014-09" db="EMBL/GenBank/DDBJ databases">
        <authorList>
            <person name="Sharma Rahul"/>
            <person name="Thines Marco"/>
        </authorList>
    </citation>
    <scope>NUCLEOTIDE SEQUENCE [LARGE SCALE GENOMIC DNA]</scope>
</reference>
<dbReference type="Proteomes" id="UP000054928">
    <property type="component" value="Unassembled WGS sequence"/>
</dbReference>
<dbReference type="OMA" id="VYYTCEQ"/>
<evidence type="ECO:0000313" key="5">
    <source>
        <dbReference type="EMBL" id="CEG38009.1"/>
    </source>
</evidence>
<sequence>MQPSISKPARHRRRTRHNFHSCSTAIPVQSDNPSDVYEKIDTDEHVNDPSSIIPAIKIFPPFPPTLDVHLPPLHDVSSSASTPLRAVGFSDTKAKRSGLHAKDAANQRTSRSKGLARRPSGRRWRAHPSDYDEVVAQTHLYKLSVPPSHTGKRRVAVYYTCEQIALFKFQKWISTRERRAEVIETKEIENSTKTARSSNDLACWKSTMYLEVLHLSYTPDNAIETNVDAHDSLSKAALQQRHILVFETGCCVFWGFNREQEDRLLKLLTPFSSSELSQIDAQVMEYSYGDRSSIAKDAIVLCTNNVAEMIALSFAMAQSATLSAFETRVGYRIRSTKNIPSSLSSVGSLRYSHNDTSKLIGQIFIELADVNIHSNVLDEPEYFLKFQDNNGFKYLYEKMLKYQDVANRVVILNKRLSILRDLFGVLNQQLTHHQGSKLEWIIIWMLVFQVVIAIGWEIFLKDIVGYFHHG</sequence>
<dbReference type="InterPro" id="IPR051624">
    <property type="entry name" value="RMD1/Sad1-interacting"/>
</dbReference>
<dbReference type="EMBL" id="CCYD01000291">
    <property type="protein sequence ID" value="CEG38009.1"/>
    <property type="molecule type" value="Genomic_DNA"/>
</dbReference>
<dbReference type="GeneID" id="36401106"/>
<keyword evidence="3" id="KW-1133">Transmembrane helix</keyword>
<dbReference type="RefSeq" id="XP_024574378.1">
    <property type="nucleotide sequence ID" value="XM_024723398.1"/>
</dbReference>
<name>A0A0P1AC02_PLAHL</name>
<feature type="domain" description="DUF155" evidence="4">
    <location>
        <begin position="243"/>
        <end position="413"/>
    </location>
</feature>
<evidence type="ECO:0000256" key="2">
    <source>
        <dbReference type="SAM" id="MobiDB-lite"/>
    </source>
</evidence>
<organism evidence="5 6">
    <name type="scientific">Plasmopara halstedii</name>
    <name type="common">Downy mildew of sunflower</name>
    <dbReference type="NCBI Taxonomy" id="4781"/>
    <lineage>
        <taxon>Eukaryota</taxon>
        <taxon>Sar</taxon>
        <taxon>Stramenopiles</taxon>
        <taxon>Oomycota</taxon>
        <taxon>Peronosporomycetes</taxon>
        <taxon>Peronosporales</taxon>
        <taxon>Peronosporaceae</taxon>
        <taxon>Plasmopara</taxon>
    </lineage>
</organism>
<dbReference type="AlphaFoldDB" id="A0A0P1AC02"/>
<comment type="similarity">
    <text evidence="1">Belongs to the RMD1/sif2 family.</text>
</comment>
<dbReference type="OrthoDB" id="18302at2759"/>